<keyword evidence="3" id="KW-1185">Reference proteome</keyword>
<name>A0A1H1B120_9BURK</name>
<feature type="transmembrane region" description="Helical" evidence="1">
    <location>
        <begin position="83"/>
        <end position="109"/>
    </location>
</feature>
<dbReference type="RefSeq" id="WP_090801422.1">
    <property type="nucleotide sequence ID" value="NZ_FNKX01000001.1"/>
</dbReference>
<feature type="transmembrane region" description="Helical" evidence="1">
    <location>
        <begin position="327"/>
        <end position="348"/>
    </location>
</feature>
<dbReference type="AlphaFoldDB" id="A0A1H1B120"/>
<accession>A0A1H1B120</accession>
<gene>
    <name evidence="2" type="ORF">SAMN05445850_0682</name>
</gene>
<reference evidence="3" key="1">
    <citation type="submission" date="2016-10" db="EMBL/GenBank/DDBJ databases">
        <authorList>
            <person name="Varghese N."/>
            <person name="Submissions S."/>
        </authorList>
    </citation>
    <scope>NUCLEOTIDE SEQUENCE [LARGE SCALE GENOMIC DNA]</scope>
    <source>
        <strain evidence="3">DUS833</strain>
    </source>
</reference>
<proteinExistence type="predicted"/>
<dbReference type="EMBL" id="FNKX01000001">
    <property type="protein sequence ID" value="SDQ45603.1"/>
    <property type="molecule type" value="Genomic_DNA"/>
</dbReference>
<feature type="transmembrane region" description="Helical" evidence="1">
    <location>
        <begin position="121"/>
        <end position="148"/>
    </location>
</feature>
<feature type="transmembrane region" description="Helical" evidence="1">
    <location>
        <begin position="360"/>
        <end position="378"/>
    </location>
</feature>
<evidence type="ECO:0000313" key="2">
    <source>
        <dbReference type="EMBL" id="SDQ45603.1"/>
    </source>
</evidence>
<dbReference type="Pfam" id="PF07399">
    <property type="entry name" value="Na_H_antiport_3"/>
    <property type="match status" value="1"/>
</dbReference>
<feature type="transmembrane region" description="Helical" evidence="1">
    <location>
        <begin position="295"/>
        <end position="315"/>
    </location>
</feature>
<protein>
    <submittedName>
        <fullName evidence="2">Putative Na+/H+ antiporter</fullName>
    </submittedName>
</protein>
<feature type="transmembrane region" description="Helical" evidence="1">
    <location>
        <begin position="205"/>
        <end position="225"/>
    </location>
</feature>
<feature type="transmembrane region" description="Helical" evidence="1">
    <location>
        <begin position="47"/>
        <end position="71"/>
    </location>
</feature>
<evidence type="ECO:0000256" key="1">
    <source>
        <dbReference type="SAM" id="Phobius"/>
    </source>
</evidence>
<dbReference type="STRING" id="157910.SAMN05445850_0682"/>
<dbReference type="InterPro" id="IPR009978">
    <property type="entry name" value="Na_H_antiport_3"/>
</dbReference>
<sequence length="419" mass="44452">MPHSVEIAGTVIFGLALLHTLLAKRFEVLAHRHPHHAGLFHFLGEVEVVFGLWALVLCLAIVALAGSAQAVAYAESRSFTEALFVFVIMVIAASRPILDAVTTLVSYIARVLPVKTETGVIWLSLTLVPLLGSFITEPAAMTLAALILRDRLFRSPIAEHWKYLTLAVLFVNVSVGGLLTAYAAPPVLMVAAAWGWDSAFMAAQFGWKAAIAVLVNATGLLLFMHRKLPKHAERNDAPAAAVPVPTGVTLIHTGFLVAVVLSAHHPVIFIGLLLFFLGFTQAYEQYQSPLMLRESLLVAFFLGGLVVLGGLQRWWLQPVVASLDAYALYAGALGLTAIMDNAAITYLGSLIAGLPDQAKYMLLAGAVAGGGLTVIANAPNPAGLAIVHKGFHDESVSLLGLLLAAVVPTCVVSATLLLL</sequence>
<keyword evidence="1" id="KW-0472">Membrane</keyword>
<keyword evidence="1" id="KW-1133">Transmembrane helix</keyword>
<organism evidence="2 3">
    <name type="scientific">Paraburkholderia tuberum</name>
    <dbReference type="NCBI Taxonomy" id="157910"/>
    <lineage>
        <taxon>Bacteria</taxon>
        <taxon>Pseudomonadati</taxon>
        <taxon>Pseudomonadota</taxon>
        <taxon>Betaproteobacteria</taxon>
        <taxon>Burkholderiales</taxon>
        <taxon>Burkholderiaceae</taxon>
        <taxon>Paraburkholderia</taxon>
    </lineage>
</organism>
<feature type="transmembrane region" description="Helical" evidence="1">
    <location>
        <begin position="160"/>
        <end position="185"/>
    </location>
</feature>
<keyword evidence="1" id="KW-0812">Transmembrane</keyword>
<feature type="transmembrane region" description="Helical" evidence="1">
    <location>
        <begin position="398"/>
        <end position="418"/>
    </location>
</feature>
<evidence type="ECO:0000313" key="3">
    <source>
        <dbReference type="Proteomes" id="UP000199365"/>
    </source>
</evidence>
<dbReference type="Proteomes" id="UP000199365">
    <property type="component" value="Unassembled WGS sequence"/>
</dbReference>